<accession>A0AAN9QGN4</accession>
<sequence length="91" mass="10564">MYVYCILYKLYSTLNLMHFFDSTLCSCIILKYNSFYIIRLMCHVVLLLLISQTFMVMLVLSPFLPHFSHCSNSLVNGESAAAGHAIFYLYF</sequence>
<reference evidence="2 3" key="1">
    <citation type="submission" date="2024-01" db="EMBL/GenBank/DDBJ databases">
        <title>The genomes of 5 underutilized Papilionoideae crops provide insights into root nodulation and disease resistanc.</title>
        <authorList>
            <person name="Jiang F."/>
        </authorList>
    </citation>
    <scope>NUCLEOTIDE SEQUENCE [LARGE SCALE GENOMIC DNA]</scope>
    <source>
        <strain evidence="2">JINMINGXINNONG_FW02</strain>
        <tissue evidence="2">Leaves</tissue>
    </source>
</reference>
<feature type="transmembrane region" description="Helical" evidence="1">
    <location>
        <begin position="12"/>
        <end position="32"/>
    </location>
</feature>
<keyword evidence="1" id="KW-0812">Transmembrane</keyword>
<evidence type="ECO:0000313" key="2">
    <source>
        <dbReference type="EMBL" id="KAK7334667.1"/>
    </source>
</evidence>
<name>A0AAN9QGN4_PHACN</name>
<keyword evidence="1" id="KW-1133">Transmembrane helix</keyword>
<evidence type="ECO:0000313" key="3">
    <source>
        <dbReference type="Proteomes" id="UP001374584"/>
    </source>
</evidence>
<comment type="caution">
    <text evidence="2">The sequence shown here is derived from an EMBL/GenBank/DDBJ whole genome shotgun (WGS) entry which is preliminary data.</text>
</comment>
<proteinExistence type="predicted"/>
<gene>
    <name evidence="2" type="ORF">VNO80_26428</name>
</gene>
<evidence type="ECO:0000256" key="1">
    <source>
        <dbReference type="SAM" id="Phobius"/>
    </source>
</evidence>
<keyword evidence="1" id="KW-0472">Membrane</keyword>
<dbReference type="EMBL" id="JAYMYR010000010">
    <property type="protein sequence ID" value="KAK7334667.1"/>
    <property type="molecule type" value="Genomic_DNA"/>
</dbReference>
<keyword evidence="3" id="KW-1185">Reference proteome</keyword>
<feature type="transmembrane region" description="Helical" evidence="1">
    <location>
        <begin position="44"/>
        <end position="64"/>
    </location>
</feature>
<dbReference type="Proteomes" id="UP001374584">
    <property type="component" value="Unassembled WGS sequence"/>
</dbReference>
<organism evidence="2 3">
    <name type="scientific">Phaseolus coccineus</name>
    <name type="common">Scarlet runner bean</name>
    <name type="synonym">Phaseolus multiflorus</name>
    <dbReference type="NCBI Taxonomy" id="3886"/>
    <lineage>
        <taxon>Eukaryota</taxon>
        <taxon>Viridiplantae</taxon>
        <taxon>Streptophyta</taxon>
        <taxon>Embryophyta</taxon>
        <taxon>Tracheophyta</taxon>
        <taxon>Spermatophyta</taxon>
        <taxon>Magnoliopsida</taxon>
        <taxon>eudicotyledons</taxon>
        <taxon>Gunneridae</taxon>
        <taxon>Pentapetalae</taxon>
        <taxon>rosids</taxon>
        <taxon>fabids</taxon>
        <taxon>Fabales</taxon>
        <taxon>Fabaceae</taxon>
        <taxon>Papilionoideae</taxon>
        <taxon>50 kb inversion clade</taxon>
        <taxon>NPAAA clade</taxon>
        <taxon>indigoferoid/millettioid clade</taxon>
        <taxon>Phaseoleae</taxon>
        <taxon>Phaseolus</taxon>
    </lineage>
</organism>
<dbReference type="AlphaFoldDB" id="A0AAN9QGN4"/>
<protein>
    <submittedName>
        <fullName evidence="2">Uncharacterized protein</fullName>
    </submittedName>
</protein>